<dbReference type="EMBL" id="MU167389">
    <property type="protein sequence ID" value="KAG0141366.1"/>
    <property type="molecule type" value="Genomic_DNA"/>
</dbReference>
<accession>A0A9P6T6Z4</accession>
<sequence length="95" mass="11033">METGRYNFGLKALLVPSKCIWIRAFYLWMQNPAQALRRCEQSDQAAHLKFEQKKFITKTFYDSSKHISRLLGIFEPEPPYCTIIPWGGVPQPDSP</sequence>
<evidence type="ECO:0000313" key="2">
    <source>
        <dbReference type="Proteomes" id="UP000886653"/>
    </source>
</evidence>
<dbReference type="AlphaFoldDB" id="A0A9P6T6Z4"/>
<protein>
    <submittedName>
        <fullName evidence="1">Uncharacterized protein</fullName>
    </submittedName>
</protein>
<dbReference type="Proteomes" id="UP000886653">
    <property type="component" value="Unassembled WGS sequence"/>
</dbReference>
<evidence type="ECO:0000313" key="1">
    <source>
        <dbReference type="EMBL" id="KAG0141366.1"/>
    </source>
</evidence>
<keyword evidence="2" id="KW-1185">Reference proteome</keyword>
<proteinExistence type="predicted"/>
<gene>
    <name evidence="1" type="ORF">CROQUDRAFT_98865</name>
</gene>
<organism evidence="1 2">
    <name type="scientific">Cronartium quercuum f. sp. fusiforme G11</name>
    <dbReference type="NCBI Taxonomy" id="708437"/>
    <lineage>
        <taxon>Eukaryota</taxon>
        <taxon>Fungi</taxon>
        <taxon>Dikarya</taxon>
        <taxon>Basidiomycota</taxon>
        <taxon>Pucciniomycotina</taxon>
        <taxon>Pucciniomycetes</taxon>
        <taxon>Pucciniales</taxon>
        <taxon>Coleosporiaceae</taxon>
        <taxon>Cronartium</taxon>
    </lineage>
</organism>
<reference evidence="1" key="1">
    <citation type="submission" date="2013-11" db="EMBL/GenBank/DDBJ databases">
        <title>Genome sequence of the fusiform rust pathogen reveals effectors for host alternation and coevolution with pine.</title>
        <authorList>
            <consortium name="DOE Joint Genome Institute"/>
            <person name="Smith K."/>
            <person name="Pendleton A."/>
            <person name="Kubisiak T."/>
            <person name="Anderson C."/>
            <person name="Salamov A."/>
            <person name="Aerts A."/>
            <person name="Riley R."/>
            <person name="Clum A."/>
            <person name="Lindquist E."/>
            <person name="Ence D."/>
            <person name="Campbell M."/>
            <person name="Kronenberg Z."/>
            <person name="Feau N."/>
            <person name="Dhillon B."/>
            <person name="Hamelin R."/>
            <person name="Burleigh J."/>
            <person name="Smith J."/>
            <person name="Yandell M."/>
            <person name="Nelson C."/>
            <person name="Grigoriev I."/>
            <person name="Davis J."/>
        </authorList>
    </citation>
    <scope>NUCLEOTIDE SEQUENCE</scope>
    <source>
        <strain evidence="1">G11</strain>
    </source>
</reference>
<name>A0A9P6T6Z4_9BASI</name>
<comment type="caution">
    <text evidence="1">The sequence shown here is derived from an EMBL/GenBank/DDBJ whole genome shotgun (WGS) entry which is preliminary data.</text>
</comment>